<keyword evidence="3" id="KW-0547">Nucleotide-binding</keyword>
<dbReference type="InterPro" id="IPR005467">
    <property type="entry name" value="His_kinase_dom"/>
</dbReference>
<dbReference type="Gene3D" id="3.30.450.20">
    <property type="entry name" value="PAS domain"/>
    <property type="match status" value="1"/>
</dbReference>
<organism evidence="8">
    <name type="scientific">mine drainage metagenome</name>
    <dbReference type="NCBI Taxonomy" id="410659"/>
    <lineage>
        <taxon>unclassified sequences</taxon>
        <taxon>metagenomes</taxon>
        <taxon>ecological metagenomes</taxon>
    </lineage>
</organism>
<dbReference type="CDD" id="cd00082">
    <property type="entry name" value="HisKA"/>
    <property type="match status" value="1"/>
</dbReference>
<name>T1BPI8_9ZZZZ</name>
<dbReference type="Pfam" id="PF02518">
    <property type="entry name" value="HATPase_c"/>
    <property type="match status" value="1"/>
</dbReference>
<dbReference type="SUPFAM" id="SSF55874">
    <property type="entry name" value="ATPase domain of HSP90 chaperone/DNA topoisomerase II/histidine kinase"/>
    <property type="match status" value="1"/>
</dbReference>
<proteinExistence type="predicted"/>
<dbReference type="EMBL" id="AUZY01006185">
    <property type="protein sequence ID" value="EQD55144.1"/>
    <property type="molecule type" value="Genomic_DNA"/>
</dbReference>
<evidence type="ECO:0000256" key="4">
    <source>
        <dbReference type="ARBA" id="ARBA00022777"/>
    </source>
</evidence>
<dbReference type="PANTHER" id="PTHR43065:SF16">
    <property type="entry name" value="SENSORY HISTIDINE KINASE_PHOSPHATASE NTRB"/>
    <property type="match status" value="1"/>
</dbReference>
<evidence type="ECO:0000259" key="7">
    <source>
        <dbReference type="PROSITE" id="PS50109"/>
    </source>
</evidence>
<dbReference type="InterPro" id="IPR003661">
    <property type="entry name" value="HisK_dim/P_dom"/>
</dbReference>
<dbReference type="InterPro" id="IPR035965">
    <property type="entry name" value="PAS-like_dom_sf"/>
</dbReference>
<comment type="caution">
    <text evidence="8">The sequence shown here is derived from an EMBL/GenBank/DDBJ whole genome shotgun (WGS) entry which is preliminary data.</text>
</comment>
<dbReference type="SUPFAM" id="SSF47384">
    <property type="entry name" value="Homodimeric domain of signal transducing histidine kinase"/>
    <property type="match status" value="1"/>
</dbReference>
<evidence type="ECO:0000256" key="1">
    <source>
        <dbReference type="ARBA" id="ARBA00022553"/>
    </source>
</evidence>
<keyword evidence="2" id="KW-0808">Transferase</keyword>
<sequence length="357" mass="40096">MAAVSYRNRFSTDSALLLDGLATAIVWLDPELRILYTNSSAADLLELPHSVYGRALTDLLSGFHPLAALLREQILKREIRTYREVEISLGRRSITLDCVATPIVPEELVLELYPLDRHLLISREDALTERHQANRMLLLRLAHEIRNPLGGVRGAAQLLESELHDPALLDYTRIILSEVDRLNTLVETLIGPLSPPRPIPLNIHEPIEHVIHLAEAERLPHLRLKRDFDPSLPEIALDRDLLVPALINLVRNAREALEDHGVLSVRSRVERQYTIQGLRHPLAIRIDIEDDGPGVPVHLRERLFLPLVSGRSGGCGLGLAIAQDLIQRQGGLIEWRSRPGQTVFSILLPLVDSHHDN</sequence>
<keyword evidence="4 8" id="KW-0418">Kinase</keyword>
<dbReference type="PROSITE" id="PS50109">
    <property type="entry name" value="HIS_KIN"/>
    <property type="match status" value="1"/>
</dbReference>
<accession>T1BPI8</accession>
<dbReference type="Gene3D" id="3.30.565.10">
    <property type="entry name" value="Histidine kinase-like ATPase, C-terminal domain"/>
    <property type="match status" value="1"/>
</dbReference>
<gene>
    <name evidence="8" type="ORF">B1B_09360</name>
</gene>
<evidence type="ECO:0000256" key="2">
    <source>
        <dbReference type="ARBA" id="ARBA00022679"/>
    </source>
</evidence>
<dbReference type="NCBIfam" id="NF008293">
    <property type="entry name" value="PRK11073.1"/>
    <property type="match status" value="1"/>
</dbReference>
<dbReference type="GO" id="GO:0000155">
    <property type="term" value="F:phosphorelay sensor kinase activity"/>
    <property type="evidence" value="ECO:0007669"/>
    <property type="project" value="InterPro"/>
</dbReference>
<evidence type="ECO:0000256" key="5">
    <source>
        <dbReference type="ARBA" id="ARBA00022840"/>
    </source>
</evidence>
<dbReference type="Pfam" id="PF00512">
    <property type="entry name" value="HisKA"/>
    <property type="match status" value="1"/>
</dbReference>
<reference evidence="8" key="1">
    <citation type="submission" date="2013-08" db="EMBL/GenBank/DDBJ databases">
        <authorList>
            <person name="Mendez C."/>
            <person name="Richter M."/>
            <person name="Ferrer M."/>
            <person name="Sanchez J."/>
        </authorList>
    </citation>
    <scope>NUCLEOTIDE SEQUENCE</scope>
</reference>
<reference evidence="8" key="2">
    <citation type="journal article" date="2014" name="ISME J.">
        <title>Microbial stratification in low pH oxic and suboxic macroscopic growths along an acid mine drainage.</title>
        <authorList>
            <person name="Mendez-Garcia C."/>
            <person name="Mesa V."/>
            <person name="Sprenger R.R."/>
            <person name="Richter M."/>
            <person name="Diez M.S."/>
            <person name="Solano J."/>
            <person name="Bargiela R."/>
            <person name="Golyshina O.V."/>
            <person name="Manteca A."/>
            <person name="Ramos J.L."/>
            <person name="Gallego J.R."/>
            <person name="Llorente I."/>
            <person name="Martins Dos Santos V.A."/>
            <person name="Jensen O.N."/>
            <person name="Pelaez A.I."/>
            <person name="Sanchez J."/>
            <person name="Ferrer M."/>
        </authorList>
    </citation>
    <scope>NUCLEOTIDE SEQUENCE</scope>
</reference>
<dbReference type="PANTHER" id="PTHR43065">
    <property type="entry name" value="SENSOR HISTIDINE KINASE"/>
    <property type="match status" value="1"/>
</dbReference>
<dbReference type="GO" id="GO:0005524">
    <property type="term" value="F:ATP binding"/>
    <property type="evidence" value="ECO:0007669"/>
    <property type="project" value="UniProtKB-KW"/>
</dbReference>
<protein>
    <submittedName>
        <fullName evidence="8">Signal transduction histidine kinase, nitrogen specific, NtrB</fullName>
    </submittedName>
</protein>
<evidence type="ECO:0000313" key="8">
    <source>
        <dbReference type="EMBL" id="EQD55144.1"/>
    </source>
</evidence>
<dbReference type="SUPFAM" id="SSF55785">
    <property type="entry name" value="PYP-like sensor domain (PAS domain)"/>
    <property type="match status" value="1"/>
</dbReference>
<dbReference type="InterPro" id="IPR036097">
    <property type="entry name" value="HisK_dim/P_sf"/>
</dbReference>
<evidence type="ECO:0000256" key="3">
    <source>
        <dbReference type="ARBA" id="ARBA00022741"/>
    </source>
</evidence>
<dbReference type="AlphaFoldDB" id="T1BPI8"/>
<keyword evidence="1" id="KW-0597">Phosphoprotein</keyword>
<dbReference type="InterPro" id="IPR004358">
    <property type="entry name" value="Sig_transdc_His_kin-like_C"/>
</dbReference>
<dbReference type="PRINTS" id="PR00344">
    <property type="entry name" value="BCTRLSENSOR"/>
</dbReference>
<evidence type="ECO:0000256" key="6">
    <source>
        <dbReference type="ARBA" id="ARBA00023012"/>
    </source>
</evidence>
<keyword evidence="5" id="KW-0067">ATP-binding</keyword>
<keyword evidence="6" id="KW-0902">Two-component regulatory system</keyword>
<dbReference type="SMART" id="SM00387">
    <property type="entry name" value="HATPase_c"/>
    <property type="match status" value="1"/>
</dbReference>
<dbReference type="Gene3D" id="1.10.287.130">
    <property type="match status" value="1"/>
</dbReference>
<dbReference type="SMART" id="SM00388">
    <property type="entry name" value="HisKA"/>
    <property type="match status" value="1"/>
</dbReference>
<feature type="domain" description="Histidine kinase" evidence="7">
    <location>
        <begin position="140"/>
        <end position="352"/>
    </location>
</feature>
<dbReference type="InterPro" id="IPR003594">
    <property type="entry name" value="HATPase_dom"/>
</dbReference>
<dbReference type="InterPro" id="IPR036890">
    <property type="entry name" value="HATPase_C_sf"/>
</dbReference>